<keyword evidence="3" id="KW-1185">Reference proteome</keyword>
<protein>
    <submittedName>
        <fullName evidence="2">cAMP-binding domain of CRP or a regulatory subunit of cAMP-dependent protein kinases</fullName>
    </submittedName>
</protein>
<dbReference type="GO" id="GO:0016301">
    <property type="term" value="F:kinase activity"/>
    <property type="evidence" value="ECO:0007669"/>
    <property type="project" value="UniProtKB-KW"/>
</dbReference>
<accession>A0A1H7TWK1</accession>
<dbReference type="InterPro" id="IPR014710">
    <property type="entry name" value="RmlC-like_jellyroll"/>
</dbReference>
<keyword evidence="2" id="KW-0808">Transferase</keyword>
<dbReference type="OrthoDB" id="703618at2"/>
<dbReference type="RefSeq" id="WP_090608963.1">
    <property type="nucleotide sequence ID" value="NZ_FNZR01000012.1"/>
</dbReference>
<dbReference type="Pfam" id="PF00027">
    <property type="entry name" value="cNMP_binding"/>
    <property type="match status" value="1"/>
</dbReference>
<dbReference type="SUPFAM" id="SSF51206">
    <property type="entry name" value="cAMP-binding domain-like"/>
    <property type="match status" value="1"/>
</dbReference>
<evidence type="ECO:0000313" key="2">
    <source>
        <dbReference type="EMBL" id="SEL88945.1"/>
    </source>
</evidence>
<evidence type="ECO:0000259" key="1">
    <source>
        <dbReference type="Pfam" id="PF00027"/>
    </source>
</evidence>
<dbReference type="CDD" id="cd00038">
    <property type="entry name" value="CAP_ED"/>
    <property type="match status" value="1"/>
</dbReference>
<dbReference type="Proteomes" id="UP000198916">
    <property type="component" value="Unassembled WGS sequence"/>
</dbReference>
<keyword evidence="2" id="KW-0418">Kinase</keyword>
<gene>
    <name evidence="2" type="ORF">SAMN05421740_112124</name>
</gene>
<reference evidence="3" key="1">
    <citation type="submission" date="2016-10" db="EMBL/GenBank/DDBJ databases">
        <authorList>
            <person name="Varghese N."/>
            <person name="Submissions S."/>
        </authorList>
    </citation>
    <scope>NUCLEOTIDE SEQUENCE [LARGE SCALE GENOMIC DNA]</scope>
    <source>
        <strain evidence="3">Jip14</strain>
    </source>
</reference>
<proteinExistence type="predicted"/>
<dbReference type="AlphaFoldDB" id="A0A1H7TWK1"/>
<dbReference type="InterPro" id="IPR000595">
    <property type="entry name" value="cNMP-bd_dom"/>
</dbReference>
<sequence>MKQTYHTPASAFVPLLFYWTHYCPLDVSHHEWLHIHGKELTAKRGTRLFEPGDRGDYVYFVCDGLLATAWWDAEGNRRIDRFLPPLHSALTRNNLYTHRQVDYEVVALRKSVLICIPANALKAYKETCTEANTLVHVMEQKKLKQYRKKSRLMLIKHEIARYRAFATDDYMKSMRLLTFQEEQADYLGISRRTIARAMEQL</sequence>
<feature type="domain" description="Cyclic nucleotide-binding" evidence="1">
    <location>
        <begin position="42"/>
        <end position="123"/>
    </location>
</feature>
<dbReference type="EMBL" id="FNZR01000012">
    <property type="protein sequence ID" value="SEL88945.1"/>
    <property type="molecule type" value="Genomic_DNA"/>
</dbReference>
<dbReference type="InterPro" id="IPR018490">
    <property type="entry name" value="cNMP-bd_dom_sf"/>
</dbReference>
<name>A0A1H7TWK1_9SPHI</name>
<dbReference type="STRING" id="332977.SAMN05421740_112124"/>
<evidence type="ECO:0000313" key="3">
    <source>
        <dbReference type="Proteomes" id="UP000198916"/>
    </source>
</evidence>
<organism evidence="2 3">
    <name type="scientific">Parapedobacter koreensis</name>
    <dbReference type="NCBI Taxonomy" id="332977"/>
    <lineage>
        <taxon>Bacteria</taxon>
        <taxon>Pseudomonadati</taxon>
        <taxon>Bacteroidota</taxon>
        <taxon>Sphingobacteriia</taxon>
        <taxon>Sphingobacteriales</taxon>
        <taxon>Sphingobacteriaceae</taxon>
        <taxon>Parapedobacter</taxon>
    </lineage>
</organism>
<dbReference type="Gene3D" id="2.60.120.10">
    <property type="entry name" value="Jelly Rolls"/>
    <property type="match status" value="1"/>
</dbReference>